<comment type="function">
    <text evidence="7">RNA helicase.</text>
</comment>
<evidence type="ECO:0000259" key="10">
    <source>
        <dbReference type="PROSITE" id="PS51194"/>
    </source>
</evidence>
<name>A0AA88VSF9_9ASTE</name>
<proteinExistence type="inferred from homology"/>
<dbReference type="Pfam" id="PF05695">
    <property type="entry name" value="Ycf2"/>
    <property type="match status" value="1"/>
</dbReference>
<evidence type="ECO:0000256" key="4">
    <source>
        <dbReference type="ARBA" id="ARBA00022840"/>
    </source>
</evidence>
<feature type="region of interest" description="Disordered" evidence="8">
    <location>
        <begin position="613"/>
        <end position="641"/>
    </location>
</feature>
<dbReference type="GO" id="GO:0016787">
    <property type="term" value="F:hydrolase activity"/>
    <property type="evidence" value="ECO:0007669"/>
    <property type="project" value="UniProtKB-KW"/>
</dbReference>
<evidence type="ECO:0000256" key="3">
    <source>
        <dbReference type="ARBA" id="ARBA00022806"/>
    </source>
</evidence>
<evidence type="ECO:0000256" key="1">
    <source>
        <dbReference type="ARBA" id="ARBA00022741"/>
    </source>
</evidence>
<dbReference type="SMART" id="SM00490">
    <property type="entry name" value="HELICc"/>
    <property type="match status" value="1"/>
</dbReference>
<evidence type="ECO:0000313" key="11">
    <source>
        <dbReference type="EMBL" id="KAK3014172.1"/>
    </source>
</evidence>
<dbReference type="Pfam" id="PF00271">
    <property type="entry name" value="Helicase_C"/>
    <property type="match status" value="1"/>
</dbReference>
<dbReference type="AlphaFoldDB" id="A0AA88VSF9"/>
<keyword evidence="1 6" id="KW-0547">Nucleotide-binding</keyword>
<keyword evidence="5 7" id="KW-0694">RNA-binding</keyword>
<feature type="domain" description="Helicase ATP-binding" evidence="9">
    <location>
        <begin position="101"/>
        <end position="297"/>
    </location>
</feature>
<dbReference type="InterPro" id="IPR001650">
    <property type="entry name" value="Helicase_C-like"/>
</dbReference>
<comment type="catalytic activity">
    <reaction evidence="7">
        <text>ATP + H2O = ADP + phosphate + H(+)</text>
        <dbReference type="Rhea" id="RHEA:13065"/>
        <dbReference type="ChEBI" id="CHEBI:15377"/>
        <dbReference type="ChEBI" id="CHEBI:15378"/>
        <dbReference type="ChEBI" id="CHEBI:30616"/>
        <dbReference type="ChEBI" id="CHEBI:43474"/>
        <dbReference type="ChEBI" id="CHEBI:456216"/>
        <dbReference type="EC" id="3.6.4.13"/>
    </reaction>
</comment>
<evidence type="ECO:0000259" key="9">
    <source>
        <dbReference type="PROSITE" id="PS51192"/>
    </source>
</evidence>
<dbReference type="SMART" id="SM00487">
    <property type="entry name" value="DEXDc"/>
    <property type="match status" value="1"/>
</dbReference>
<dbReference type="EC" id="3.6.4.13" evidence="7"/>
<dbReference type="CDD" id="cd17949">
    <property type="entry name" value="DEADc_DDX31"/>
    <property type="match status" value="1"/>
</dbReference>
<evidence type="ECO:0000256" key="8">
    <source>
        <dbReference type="SAM" id="MobiDB-lite"/>
    </source>
</evidence>
<dbReference type="GO" id="GO:0003724">
    <property type="term" value="F:RNA helicase activity"/>
    <property type="evidence" value="ECO:0007669"/>
    <property type="project" value="UniProtKB-EC"/>
</dbReference>
<protein>
    <recommendedName>
        <fullName evidence="7">ATP-dependent RNA helicase</fullName>
        <ecNumber evidence="7">3.6.4.13</ecNumber>
    </recommendedName>
</protein>
<dbReference type="InterPro" id="IPR025313">
    <property type="entry name" value="SPB4-like_CTE"/>
</dbReference>
<dbReference type="GO" id="GO:0003723">
    <property type="term" value="F:RNA binding"/>
    <property type="evidence" value="ECO:0007669"/>
    <property type="project" value="UniProtKB-UniRule"/>
</dbReference>
<dbReference type="InterPro" id="IPR011545">
    <property type="entry name" value="DEAD/DEAH_box_helicase_dom"/>
</dbReference>
<comment type="domain">
    <text evidence="7">The Q motif is unique to and characteristic of the DEAD box family of RNA helicases and controls ATP binding and hydrolysis.</text>
</comment>
<dbReference type="SUPFAM" id="SSF52540">
    <property type="entry name" value="P-loop containing nucleoside triphosphate hydrolases"/>
    <property type="match status" value="1"/>
</dbReference>
<dbReference type="PROSITE" id="PS51194">
    <property type="entry name" value="HELICASE_CTER"/>
    <property type="match status" value="1"/>
</dbReference>
<keyword evidence="3 6" id="KW-0347">Helicase</keyword>
<dbReference type="SMART" id="SM01178">
    <property type="entry name" value="DUF4217"/>
    <property type="match status" value="1"/>
</dbReference>
<organism evidence="11 12">
    <name type="scientific">Escallonia herrerae</name>
    <dbReference type="NCBI Taxonomy" id="1293975"/>
    <lineage>
        <taxon>Eukaryota</taxon>
        <taxon>Viridiplantae</taxon>
        <taxon>Streptophyta</taxon>
        <taxon>Embryophyta</taxon>
        <taxon>Tracheophyta</taxon>
        <taxon>Spermatophyta</taxon>
        <taxon>Magnoliopsida</taxon>
        <taxon>eudicotyledons</taxon>
        <taxon>Gunneridae</taxon>
        <taxon>Pentapetalae</taxon>
        <taxon>asterids</taxon>
        <taxon>campanulids</taxon>
        <taxon>Escalloniales</taxon>
        <taxon>Escalloniaceae</taxon>
        <taxon>Escallonia</taxon>
    </lineage>
</organism>
<dbReference type="Pfam" id="PF00270">
    <property type="entry name" value="DEAD"/>
    <property type="match status" value="1"/>
</dbReference>
<dbReference type="EMBL" id="JAVXUP010001242">
    <property type="protein sequence ID" value="KAK3014172.1"/>
    <property type="molecule type" value="Genomic_DNA"/>
</dbReference>
<keyword evidence="2 6" id="KW-0378">Hydrolase</keyword>
<dbReference type="PANTHER" id="PTHR24031">
    <property type="entry name" value="RNA HELICASE"/>
    <property type="match status" value="1"/>
</dbReference>
<dbReference type="Proteomes" id="UP001188597">
    <property type="component" value="Unassembled WGS sequence"/>
</dbReference>
<feature type="domain" description="Helicase C-terminal" evidence="10">
    <location>
        <begin position="359"/>
        <end position="532"/>
    </location>
</feature>
<evidence type="ECO:0000313" key="12">
    <source>
        <dbReference type="Proteomes" id="UP001188597"/>
    </source>
</evidence>
<dbReference type="InterPro" id="IPR056777">
    <property type="entry name" value="Ycf2_N"/>
</dbReference>
<accession>A0AA88VSF9</accession>
<comment type="caution">
    <text evidence="11">The sequence shown here is derived from an EMBL/GenBank/DDBJ whole genome shotgun (WGS) entry which is preliminary data.</text>
</comment>
<dbReference type="InterPro" id="IPR000629">
    <property type="entry name" value="RNA-helicase_DEAD-box_CS"/>
</dbReference>
<dbReference type="GO" id="GO:0005524">
    <property type="term" value="F:ATP binding"/>
    <property type="evidence" value="ECO:0007669"/>
    <property type="project" value="UniProtKB-UniRule"/>
</dbReference>
<gene>
    <name evidence="11" type="ORF">RJ639_009037</name>
</gene>
<reference evidence="11" key="1">
    <citation type="submission" date="2022-12" db="EMBL/GenBank/DDBJ databases">
        <title>Draft genome assemblies for two species of Escallonia (Escalloniales).</title>
        <authorList>
            <person name="Chanderbali A."/>
            <person name="Dervinis C."/>
            <person name="Anghel I."/>
            <person name="Soltis D."/>
            <person name="Soltis P."/>
            <person name="Zapata F."/>
        </authorList>
    </citation>
    <scope>NUCLEOTIDE SEQUENCE</scope>
    <source>
        <strain evidence="11">UCBG64.0493</strain>
        <tissue evidence="11">Leaf</tissue>
    </source>
</reference>
<dbReference type="Pfam" id="PF13959">
    <property type="entry name" value="CTE_SPB4"/>
    <property type="match status" value="1"/>
</dbReference>
<sequence>MAANREPEKKHDRAESQVFASCSFSSLGLHPTLCNQLRELPHMKLSTMLPEIYIYELKGPNDQLCNQLLESIGLQIVHLKRLGSELLEEFFTAEEQVLSLTFPGASSSSRLLKAATGTGKTVAYLAPVIHHLQSKDPRVQRSHGTFALVLVPTHELCMQVYEILQKLLHRFHWIVPGYIMGGENRSKEKARLRKGISILVATPGRLLDHLKNTSSFIHTNVHWIIFDEADRILELGFGKEIEEILDILGSRQDKSLSNENAISSASELPRQNLLLSATLNDKVNHLAQISLENPVMIGLDDKKIQAKPSQEIISSLAPEMDNTLGHSEKILSSSNAEYNLPAQLVQRYVKVSCGSRLVALLSILNNLFKGDATQKVVVFFSTCDAVDFHYSLLSEFQWPPNSQSNVDLKQAFVGCKTFRLHGNMQHEDRRTTFHTFKTEKSAVLLSTDVAARGLDFPKVRCIIQYDSPGEASEYVHRVGRTARLGEKGDSLLFLHPVEIDYLRNLEKHGVLLTEYPLVKLLDSFPLYGQKHRAKKLFSLEMHPWVLHLQKALESYILRESKMKKLAQNAFCSWVRAYSAHRGDLKSIFTVKKLHLGHVARSFALKEQPSLVGRSFHNQAKKRKRDLKQKGVSKKRGVGNKS</sequence>
<feature type="compositionally biased region" description="Basic residues" evidence="8">
    <location>
        <begin position="618"/>
        <end position="641"/>
    </location>
</feature>
<dbReference type="PROSITE" id="PS00039">
    <property type="entry name" value="DEAD_ATP_HELICASE"/>
    <property type="match status" value="1"/>
</dbReference>
<dbReference type="PROSITE" id="PS51192">
    <property type="entry name" value="HELICASE_ATP_BIND_1"/>
    <property type="match status" value="1"/>
</dbReference>
<evidence type="ECO:0000256" key="2">
    <source>
        <dbReference type="ARBA" id="ARBA00022801"/>
    </source>
</evidence>
<evidence type="ECO:0000256" key="6">
    <source>
        <dbReference type="RuleBase" id="RU000492"/>
    </source>
</evidence>
<dbReference type="InterPro" id="IPR014001">
    <property type="entry name" value="Helicase_ATP-bd"/>
</dbReference>
<dbReference type="InterPro" id="IPR027417">
    <property type="entry name" value="P-loop_NTPase"/>
</dbReference>
<dbReference type="Gene3D" id="3.40.50.300">
    <property type="entry name" value="P-loop containing nucleotide triphosphate hydrolases"/>
    <property type="match status" value="2"/>
</dbReference>
<dbReference type="CDD" id="cd18787">
    <property type="entry name" value="SF2_C_DEAD"/>
    <property type="match status" value="1"/>
</dbReference>
<keyword evidence="12" id="KW-1185">Reference proteome</keyword>
<keyword evidence="4 6" id="KW-0067">ATP-binding</keyword>
<evidence type="ECO:0000256" key="5">
    <source>
        <dbReference type="ARBA" id="ARBA00022884"/>
    </source>
</evidence>
<comment type="similarity">
    <text evidence="6">Belongs to the DEAD box helicase family.</text>
</comment>
<evidence type="ECO:0000256" key="7">
    <source>
        <dbReference type="RuleBase" id="RU365068"/>
    </source>
</evidence>